<reference evidence="1" key="1">
    <citation type="journal article" date="2021" name="Environ. Microbiol.">
        <title>Gene family expansions and transcriptome signatures uncover fungal adaptations to wood decay.</title>
        <authorList>
            <person name="Hage H."/>
            <person name="Miyauchi S."/>
            <person name="Viragh M."/>
            <person name="Drula E."/>
            <person name="Min B."/>
            <person name="Chaduli D."/>
            <person name="Navarro D."/>
            <person name="Favel A."/>
            <person name="Norest M."/>
            <person name="Lesage-Meessen L."/>
            <person name="Balint B."/>
            <person name="Merenyi Z."/>
            <person name="de Eugenio L."/>
            <person name="Morin E."/>
            <person name="Martinez A.T."/>
            <person name="Baldrian P."/>
            <person name="Stursova M."/>
            <person name="Martinez M.J."/>
            <person name="Novotny C."/>
            <person name="Magnuson J.K."/>
            <person name="Spatafora J.W."/>
            <person name="Maurice S."/>
            <person name="Pangilinan J."/>
            <person name="Andreopoulos W."/>
            <person name="LaButti K."/>
            <person name="Hundley H."/>
            <person name="Na H."/>
            <person name="Kuo A."/>
            <person name="Barry K."/>
            <person name="Lipzen A."/>
            <person name="Henrissat B."/>
            <person name="Riley R."/>
            <person name="Ahrendt S."/>
            <person name="Nagy L.G."/>
            <person name="Grigoriev I.V."/>
            <person name="Martin F."/>
            <person name="Rosso M.N."/>
        </authorList>
    </citation>
    <scope>NUCLEOTIDE SEQUENCE</scope>
    <source>
        <strain evidence="1">CBS 384.51</strain>
    </source>
</reference>
<gene>
    <name evidence="1" type="ORF">BDY19DRAFT_616711</name>
</gene>
<sequence>MAKTRVSMEEVSRLRKMINCVRQWRSVIKCLESLQQRSSKRRIENRRCVLQYTLDFYLHCMLLRYINLGPCTSTTSSISLVVQLLWQYLQVLERSATWPRSQVVEPQRHRFNENHAHTLTLFGILEIRPRKSGNKDSEISVHPMGEFIPFHWSRTRGKGCIRIEPPWRSTQE</sequence>
<name>A0ACB8TNY8_9APHY</name>
<protein>
    <submittedName>
        <fullName evidence="1">Uncharacterized protein</fullName>
    </submittedName>
</protein>
<keyword evidence="2" id="KW-1185">Reference proteome</keyword>
<accession>A0ACB8TNY8</accession>
<dbReference type="EMBL" id="MU274955">
    <property type="protein sequence ID" value="KAI0083701.1"/>
    <property type="molecule type" value="Genomic_DNA"/>
</dbReference>
<dbReference type="Proteomes" id="UP001055072">
    <property type="component" value="Unassembled WGS sequence"/>
</dbReference>
<proteinExistence type="predicted"/>
<evidence type="ECO:0000313" key="2">
    <source>
        <dbReference type="Proteomes" id="UP001055072"/>
    </source>
</evidence>
<comment type="caution">
    <text evidence="1">The sequence shown here is derived from an EMBL/GenBank/DDBJ whole genome shotgun (WGS) entry which is preliminary data.</text>
</comment>
<evidence type="ECO:0000313" key="1">
    <source>
        <dbReference type="EMBL" id="KAI0083701.1"/>
    </source>
</evidence>
<organism evidence="1 2">
    <name type="scientific">Irpex rosettiformis</name>
    <dbReference type="NCBI Taxonomy" id="378272"/>
    <lineage>
        <taxon>Eukaryota</taxon>
        <taxon>Fungi</taxon>
        <taxon>Dikarya</taxon>
        <taxon>Basidiomycota</taxon>
        <taxon>Agaricomycotina</taxon>
        <taxon>Agaricomycetes</taxon>
        <taxon>Polyporales</taxon>
        <taxon>Irpicaceae</taxon>
        <taxon>Irpex</taxon>
    </lineage>
</organism>